<feature type="transmembrane region" description="Helical" evidence="2">
    <location>
        <begin position="213"/>
        <end position="237"/>
    </location>
</feature>
<dbReference type="RefSeq" id="WP_074715000.1">
    <property type="nucleotide sequence ID" value="NZ_FNWV01000003.1"/>
</dbReference>
<reference evidence="4 5" key="1">
    <citation type="submission" date="2016-10" db="EMBL/GenBank/DDBJ databases">
        <authorList>
            <person name="de Groot N.N."/>
        </authorList>
    </citation>
    <scope>NUCLEOTIDE SEQUENCE [LARGE SCALE GENOMIC DNA]</scope>
    <source>
        <strain evidence="4 5">YAD2003</strain>
    </source>
</reference>
<dbReference type="PROSITE" id="PS51781">
    <property type="entry name" value="SH3B"/>
    <property type="match status" value="1"/>
</dbReference>
<evidence type="ECO:0000256" key="2">
    <source>
        <dbReference type="SAM" id="Phobius"/>
    </source>
</evidence>
<dbReference type="OrthoDB" id="1819591at2"/>
<keyword evidence="2" id="KW-0812">Transmembrane</keyword>
<feature type="region of interest" description="Disordered" evidence="1">
    <location>
        <begin position="16"/>
        <end position="39"/>
    </location>
</feature>
<evidence type="ECO:0000256" key="1">
    <source>
        <dbReference type="SAM" id="MobiDB-lite"/>
    </source>
</evidence>
<dbReference type="Gene3D" id="2.30.30.40">
    <property type="entry name" value="SH3 Domains"/>
    <property type="match status" value="1"/>
</dbReference>
<name>A0A1H6ISJ6_RUMFL</name>
<organism evidence="4 5">
    <name type="scientific">Ruminococcus flavefaciens</name>
    <dbReference type="NCBI Taxonomy" id="1265"/>
    <lineage>
        <taxon>Bacteria</taxon>
        <taxon>Bacillati</taxon>
        <taxon>Bacillota</taxon>
        <taxon>Clostridia</taxon>
        <taxon>Eubacteriales</taxon>
        <taxon>Oscillospiraceae</taxon>
        <taxon>Ruminococcus</taxon>
    </lineage>
</organism>
<keyword evidence="2" id="KW-1133">Transmembrane helix</keyword>
<keyword evidence="2" id="KW-0472">Membrane</keyword>
<proteinExistence type="predicted"/>
<dbReference type="AlphaFoldDB" id="A0A1H6ISJ6"/>
<dbReference type="InterPro" id="IPR003646">
    <property type="entry name" value="SH3-like_bac-type"/>
</dbReference>
<dbReference type="EMBL" id="FNWV01000003">
    <property type="protein sequence ID" value="SEH50671.1"/>
    <property type="molecule type" value="Genomic_DNA"/>
</dbReference>
<accession>A0A1H6ISJ6</accession>
<dbReference type="Pfam" id="PF08239">
    <property type="entry name" value="SH3_3"/>
    <property type="match status" value="1"/>
</dbReference>
<evidence type="ECO:0000259" key="3">
    <source>
        <dbReference type="PROSITE" id="PS51781"/>
    </source>
</evidence>
<dbReference type="Proteomes" id="UP000183190">
    <property type="component" value="Unassembled WGS sequence"/>
</dbReference>
<sequence>MFMTNYELIYGEYKVTSSNSSSPVHKDQPTPTKEKGKGAETAVKAAKAVVGAHIAAAKFAGGAVSKLSKKAVDYAKSDDAAEKATLAKEKAGAAFAGLKRKVTGFTVEHKDDDNSDTSVDDVIEDENNVMEEAYFETEADNNVEEAAESASFDTLYEKAMNAAANEEVYDEETGYEAETPAAAPSVNTAPSTPTAPQPSPTLFSYEEEKKSPAIIVLVGVIAVLLVGMGILGGMLLTKNKDNKNSDKSSNNEVITTTTEEIASQATTASAQETTSEILTTNQNTTTKASVKISKEEIETAKDKAVSDLKNDLSDVYSNNFMNIPQLNVTTDYDINDDDIPELIVSYMGISGDTQYHIFYYDSSMFVKLKDCWGGLDISEERHLICEKHYGGGQGSYYYELSNDYKFNKIDEISTFPEQGGTGYFRNGQRIDTSEYYAAINYYNDMNWISISSDTSNVSDSGYIVESEKNSNALSLYSNYANIENAPADMTFVDPSDINAIPHGTINTETSGLNLRKGPGTTYDIILEIPKGEMVYVYGSTSAWCYVGFSSGTGRFNHTDYGYVSKEFLDIN</sequence>
<feature type="domain" description="SH3b" evidence="3">
    <location>
        <begin position="500"/>
        <end position="565"/>
    </location>
</feature>
<protein>
    <submittedName>
        <fullName evidence="4">SH3 domain-containing protein</fullName>
    </submittedName>
</protein>
<feature type="compositionally biased region" description="Basic and acidic residues" evidence="1">
    <location>
        <begin position="24"/>
        <end position="38"/>
    </location>
</feature>
<gene>
    <name evidence="4" type="ORF">SAMN02910265_01064</name>
</gene>
<evidence type="ECO:0000313" key="5">
    <source>
        <dbReference type="Proteomes" id="UP000183190"/>
    </source>
</evidence>
<feature type="region of interest" description="Disordered" evidence="1">
    <location>
        <begin position="172"/>
        <end position="199"/>
    </location>
</feature>
<evidence type="ECO:0000313" key="4">
    <source>
        <dbReference type="EMBL" id="SEH50671.1"/>
    </source>
</evidence>